<dbReference type="AlphaFoldDB" id="A0A5C8PNG6"/>
<keyword evidence="1" id="KW-0812">Transmembrane</keyword>
<sequence length="154" mass="16889">MTMTRTATAPISPRRRQWRSYAACVVALGLLFLGRGAWDAVEATQFALHGIVTDARVVGITIVPEGRGRMGRYARVRYVVADGKPIIATTEDRVDNLKIGDALRVSYLSTDPESVRQAADAGTLGAWSWLTLGLGLVISLTGVLWLRRLRRQPI</sequence>
<proteinExistence type="predicted"/>
<evidence type="ECO:0000313" key="2">
    <source>
        <dbReference type="EMBL" id="TXL75944.1"/>
    </source>
</evidence>
<dbReference type="Proteomes" id="UP000321638">
    <property type="component" value="Unassembled WGS sequence"/>
</dbReference>
<reference evidence="2 3" key="1">
    <citation type="submission" date="2019-06" db="EMBL/GenBank/DDBJ databases">
        <title>New taxonomy in bacterial strain CC-CFT640, isolated from vineyard.</title>
        <authorList>
            <person name="Lin S.-Y."/>
            <person name="Tsai C.-F."/>
            <person name="Young C.-C."/>
        </authorList>
    </citation>
    <scope>NUCLEOTIDE SEQUENCE [LARGE SCALE GENOMIC DNA]</scope>
    <source>
        <strain evidence="2 3">CC-CFT640</strain>
    </source>
</reference>
<dbReference type="RefSeq" id="WP_147847305.1">
    <property type="nucleotide sequence ID" value="NZ_VDUZ01000012.1"/>
</dbReference>
<protein>
    <submittedName>
        <fullName evidence="2">DUF3592 domain-containing protein</fullName>
    </submittedName>
</protein>
<keyword evidence="1" id="KW-0472">Membrane</keyword>
<evidence type="ECO:0000313" key="3">
    <source>
        <dbReference type="Proteomes" id="UP000321638"/>
    </source>
</evidence>
<dbReference type="OrthoDB" id="9984618at2"/>
<keyword evidence="1" id="KW-1133">Transmembrane helix</keyword>
<comment type="caution">
    <text evidence="2">The sequence shown here is derived from an EMBL/GenBank/DDBJ whole genome shotgun (WGS) entry which is preliminary data.</text>
</comment>
<feature type="transmembrane region" description="Helical" evidence="1">
    <location>
        <begin position="126"/>
        <end position="146"/>
    </location>
</feature>
<evidence type="ECO:0000256" key="1">
    <source>
        <dbReference type="SAM" id="Phobius"/>
    </source>
</evidence>
<dbReference type="EMBL" id="VDUZ01000012">
    <property type="protein sequence ID" value="TXL75944.1"/>
    <property type="molecule type" value="Genomic_DNA"/>
</dbReference>
<organism evidence="2 3">
    <name type="scientific">Vineibacter terrae</name>
    <dbReference type="NCBI Taxonomy" id="2586908"/>
    <lineage>
        <taxon>Bacteria</taxon>
        <taxon>Pseudomonadati</taxon>
        <taxon>Pseudomonadota</taxon>
        <taxon>Alphaproteobacteria</taxon>
        <taxon>Hyphomicrobiales</taxon>
        <taxon>Vineibacter</taxon>
    </lineage>
</organism>
<accession>A0A5C8PNG6</accession>
<name>A0A5C8PNG6_9HYPH</name>
<gene>
    <name evidence="2" type="ORF">FHP25_12675</name>
</gene>
<keyword evidence="3" id="KW-1185">Reference proteome</keyword>